<dbReference type="PROSITE" id="PS00717">
    <property type="entry name" value="SIGMA54_1"/>
    <property type="match status" value="1"/>
</dbReference>
<dbReference type="PANTHER" id="PTHR32248">
    <property type="entry name" value="RNA POLYMERASE SIGMA-54 FACTOR"/>
    <property type="match status" value="1"/>
</dbReference>
<keyword evidence="5 9" id="KW-0805">Transcription regulation</keyword>
<evidence type="ECO:0000256" key="1">
    <source>
        <dbReference type="ARBA" id="ARBA00008798"/>
    </source>
</evidence>
<dbReference type="Proteomes" id="UP000190675">
    <property type="component" value="Chromosome I"/>
</dbReference>
<protein>
    <recommendedName>
        <fullName evidence="9">RNA polymerase sigma-54 factor</fullName>
    </recommendedName>
</protein>
<dbReference type="GO" id="GO:0003677">
    <property type="term" value="F:DNA binding"/>
    <property type="evidence" value="ECO:0007669"/>
    <property type="project" value="UniProtKB-KW"/>
</dbReference>
<feature type="region of interest" description="Disordered" evidence="10">
    <location>
        <begin position="522"/>
        <end position="554"/>
    </location>
</feature>
<dbReference type="PRINTS" id="PR00045">
    <property type="entry name" value="SIGMA54FCT"/>
</dbReference>
<dbReference type="NCBIfam" id="NF009118">
    <property type="entry name" value="PRK12469.1"/>
    <property type="match status" value="1"/>
</dbReference>
<keyword evidence="7 9" id="KW-0238">DNA-binding</keyword>
<dbReference type="PROSITE" id="PS00718">
    <property type="entry name" value="SIGMA54_2"/>
    <property type="match status" value="1"/>
</dbReference>
<evidence type="ECO:0000313" key="14">
    <source>
        <dbReference type="Proteomes" id="UP000190675"/>
    </source>
</evidence>
<evidence type="ECO:0000259" key="11">
    <source>
        <dbReference type="Pfam" id="PF04552"/>
    </source>
</evidence>
<sequence length="554" mass="60848">MALTQRLEFRQSQSLVMTPQLMQAIKLLQLSNLDLSAFVEEELERNPLLDRANDGPEAPVAGEPSAPERAEYADSDDSGPSYGDESGSERSEMAGGSPGDSFEPGQEEWMNRDLGSRTEIEQTLDTPLDNVFTEEPAEAAARNAQDAAPTAYTEWGGGASNDEAYNLEAFVAAEVTLGSHLAEQLAVAFTEPAQRMIGQYLIDLVDEAGYVPADLGQAAERLAAPQADVEAVLAVLQKFDPPGVCARSLSECLAIQLRELDRYDPAMQALVEHLDLLAKRDIASLRKFCGVDDEDITDMIGEIRRLDPKPGLKFGSTRTQTMVPDVYVRPGPDGGWHVELNSDTLPRVLVNQIYYTELSKTIRKDGDKSYFTDCLQNATWLVRALDQRARTILKVATEIVRQQDGFFTHGVAHLRPLNLKAVADAIQMHESTVSRVTANKYMATNRGSFELKYFFTASIASADGGEAHSAEAVRHHIKQLIDAEDPALILSDDTIVERLRATGIDIARRTVAKYREAMRIPSSVQRRRDKQSMLGNALSAPAASADRSRDIQPA</sequence>
<dbReference type="GO" id="GO:0001216">
    <property type="term" value="F:DNA-binding transcription activator activity"/>
    <property type="evidence" value="ECO:0007669"/>
    <property type="project" value="InterPro"/>
</dbReference>
<evidence type="ECO:0000256" key="7">
    <source>
        <dbReference type="ARBA" id="ARBA00023125"/>
    </source>
</evidence>
<proteinExistence type="inferred from homology"/>
<dbReference type="Pfam" id="PF04552">
    <property type="entry name" value="Sigma54_DBD"/>
    <property type="match status" value="1"/>
</dbReference>
<evidence type="ECO:0000256" key="10">
    <source>
        <dbReference type="SAM" id="MobiDB-lite"/>
    </source>
</evidence>
<keyword evidence="2 9" id="KW-0240">DNA-directed RNA polymerase</keyword>
<dbReference type="GO" id="GO:0000428">
    <property type="term" value="C:DNA-directed RNA polymerase complex"/>
    <property type="evidence" value="ECO:0007669"/>
    <property type="project" value="UniProtKB-KW"/>
</dbReference>
<keyword evidence="3 9" id="KW-0808">Transferase</keyword>
<comment type="function">
    <text evidence="9">Sigma factors are initiation factors that promote the attachment of RNA polymerase to specific initiation sites and are then released.</text>
</comment>
<dbReference type="InterPro" id="IPR007634">
    <property type="entry name" value="RNA_pol_sigma_54_DNA-bd"/>
</dbReference>
<keyword evidence="6 9" id="KW-0731">Sigma factor</keyword>
<keyword evidence="8 9" id="KW-0804">Transcription</keyword>
<evidence type="ECO:0000256" key="8">
    <source>
        <dbReference type="ARBA" id="ARBA00023163"/>
    </source>
</evidence>
<dbReference type="Gene3D" id="1.10.10.60">
    <property type="entry name" value="Homeodomain-like"/>
    <property type="match status" value="1"/>
</dbReference>
<evidence type="ECO:0000259" key="12">
    <source>
        <dbReference type="Pfam" id="PF04963"/>
    </source>
</evidence>
<evidence type="ECO:0000256" key="5">
    <source>
        <dbReference type="ARBA" id="ARBA00023015"/>
    </source>
</evidence>
<dbReference type="InterPro" id="IPR007046">
    <property type="entry name" value="RNA_pol_sigma_54_core-bd"/>
</dbReference>
<evidence type="ECO:0000256" key="6">
    <source>
        <dbReference type="ARBA" id="ARBA00023082"/>
    </source>
</evidence>
<dbReference type="RefSeq" id="WP_079565753.1">
    <property type="nucleotide sequence ID" value="NZ_LT670818.1"/>
</dbReference>
<feature type="domain" description="RNA polymerase sigma factor 54 core-binding" evidence="12">
    <location>
        <begin position="167"/>
        <end position="354"/>
    </location>
</feature>
<comment type="similarity">
    <text evidence="1 9">Belongs to the sigma-54 factor family.</text>
</comment>
<dbReference type="EMBL" id="LT670818">
    <property type="protein sequence ID" value="SHG33797.1"/>
    <property type="molecule type" value="Genomic_DNA"/>
</dbReference>
<reference evidence="13 14" key="1">
    <citation type="submission" date="2016-11" db="EMBL/GenBank/DDBJ databases">
        <authorList>
            <person name="Jaros S."/>
            <person name="Januszkiewicz K."/>
            <person name="Wedrychowicz H."/>
        </authorList>
    </citation>
    <scope>NUCLEOTIDE SEQUENCE [LARGE SCALE GENOMIC DNA]</scope>
    <source>
        <strain evidence="13 14">GAS242</strain>
    </source>
</reference>
<dbReference type="GO" id="GO:0016987">
    <property type="term" value="F:sigma factor activity"/>
    <property type="evidence" value="ECO:0007669"/>
    <property type="project" value="UniProtKB-KW"/>
</dbReference>
<dbReference type="AlphaFoldDB" id="A0A1M5IZN7"/>
<dbReference type="Pfam" id="PF00309">
    <property type="entry name" value="Sigma54_AID"/>
    <property type="match status" value="1"/>
</dbReference>
<dbReference type="PIRSF" id="PIRSF000774">
    <property type="entry name" value="RpoN"/>
    <property type="match status" value="1"/>
</dbReference>
<evidence type="ECO:0000313" key="13">
    <source>
        <dbReference type="EMBL" id="SHG33797.1"/>
    </source>
</evidence>
<keyword evidence="4 9" id="KW-0548">Nucleotidyltransferase</keyword>
<evidence type="ECO:0000256" key="4">
    <source>
        <dbReference type="ARBA" id="ARBA00022695"/>
    </source>
</evidence>
<dbReference type="PANTHER" id="PTHR32248:SF4">
    <property type="entry name" value="RNA POLYMERASE SIGMA-54 FACTOR"/>
    <property type="match status" value="1"/>
</dbReference>
<accession>A0A1M5IZN7</accession>
<dbReference type="GO" id="GO:0006352">
    <property type="term" value="P:DNA-templated transcription initiation"/>
    <property type="evidence" value="ECO:0007669"/>
    <property type="project" value="InterPro"/>
</dbReference>
<evidence type="ECO:0000256" key="3">
    <source>
        <dbReference type="ARBA" id="ARBA00022679"/>
    </source>
</evidence>
<dbReference type="OrthoDB" id="9814402at2"/>
<evidence type="ECO:0000256" key="9">
    <source>
        <dbReference type="PIRNR" id="PIRNR000774"/>
    </source>
</evidence>
<dbReference type="InterPro" id="IPR038709">
    <property type="entry name" value="RpoN_core-bd_sf"/>
</dbReference>
<dbReference type="NCBIfam" id="NF004596">
    <property type="entry name" value="PRK05932.1-3"/>
    <property type="match status" value="1"/>
</dbReference>
<dbReference type="PROSITE" id="PS50044">
    <property type="entry name" value="SIGMA54_3"/>
    <property type="match status" value="1"/>
</dbReference>
<gene>
    <name evidence="13" type="ORF">SAMN05444169_1908</name>
</gene>
<name>A0A1M5IZN7_9BRAD</name>
<dbReference type="NCBIfam" id="TIGR02395">
    <property type="entry name" value="rpoN_sigma"/>
    <property type="match status" value="1"/>
</dbReference>
<organism evidence="13 14">
    <name type="scientific">Bradyrhizobium erythrophlei</name>
    <dbReference type="NCBI Taxonomy" id="1437360"/>
    <lineage>
        <taxon>Bacteria</taxon>
        <taxon>Pseudomonadati</taxon>
        <taxon>Pseudomonadota</taxon>
        <taxon>Alphaproteobacteria</taxon>
        <taxon>Hyphomicrobiales</taxon>
        <taxon>Nitrobacteraceae</taxon>
        <taxon>Bradyrhizobium</taxon>
    </lineage>
</organism>
<dbReference type="InterPro" id="IPR000394">
    <property type="entry name" value="RNA_pol_sigma_54"/>
</dbReference>
<feature type="region of interest" description="Disordered" evidence="10">
    <location>
        <begin position="48"/>
        <end position="108"/>
    </location>
</feature>
<dbReference type="GO" id="GO:0016779">
    <property type="term" value="F:nucleotidyltransferase activity"/>
    <property type="evidence" value="ECO:0007669"/>
    <property type="project" value="UniProtKB-KW"/>
</dbReference>
<evidence type="ECO:0000256" key="2">
    <source>
        <dbReference type="ARBA" id="ARBA00022478"/>
    </source>
</evidence>
<dbReference type="Pfam" id="PF04963">
    <property type="entry name" value="Sigma54_CBD"/>
    <property type="match status" value="1"/>
</dbReference>
<dbReference type="Gene3D" id="1.10.10.1330">
    <property type="entry name" value="RNA polymerase sigma-54 factor, core-binding domain"/>
    <property type="match status" value="1"/>
</dbReference>
<feature type="domain" description="RNA polymerase sigma factor 54 DNA-binding" evidence="11">
    <location>
        <begin position="369"/>
        <end position="528"/>
    </location>
</feature>